<feature type="region of interest" description="Disordered" evidence="1">
    <location>
        <begin position="1"/>
        <end position="56"/>
    </location>
</feature>
<feature type="compositionally biased region" description="Low complexity" evidence="1">
    <location>
        <begin position="1"/>
        <end position="24"/>
    </location>
</feature>
<evidence type="ECO:0000313" key="3">
    <source>
        <dbReference type="Proteomes" id="UP000199111"/>
    </source>
</evidence>
<dbReference type="InterPro" id="IPR057999">
    <property type="entry name" value="Gp49"/>
</dbReference>
<accession>A0A1I3L5C3</accession>
<feature type="compositionally biased region" description="Polar residues" evidence="1">
    <location>
        <begin position="38"/>
        <end position="54"/>
    </location>
</feature>
<evidence type="ECO:0000313" key="2">
    <source>
        <dbReference type="EMBL" id="SFI79891.1"/>
    </source>
</evidence>
<sequence length="181" mass="18707">MSAFDADPWATDTPAADPWAAEAPAPEPPADEAQATPNTTTPSKESTITSNGTSEGKIVTTVKYGAGFDAPWTVIHSNSVEEAMATLNEAKALLELTAKVARFAKSLDSGTAQAAARPAANGGAPARPQASAPAGQESKSCAHGEMTYRTGNGAKGPWAAHFCPLEKGNPDQCKPLFVKQR</sequence>
<evidence type="ECO:0000256" key="1">
    <source>
        <dbReference type="SAM" id="MobiDB-lite"/>
    </source>
</evidence>
<feature type="region of interest" description="Disordered" evidence="1">
    <location>
        <begin position="114"/>
        <end position="154"/>
    </location>
</feature>
<reference evidence="3" key="1">
    <citation type="submission" date="2016-10" db="EMBL/GenBank/DDBJ databases">
        <authorList>
            <person name="Varghese N."/>
            <person name="Submissions S."/>
        </authorList>
    </citation>
    <scope>NUCLEOTIDE SEQUENCE [LARGE SCALE GENOMIC DNA]</scope>
    <source>
        <strain evidence="3">CGMCC 4.2126</strain>
    </source>
</reference>
<protein>
    <submittedName>
        <fullName evidence="2">Uncharacterized protein</fullName>
    </submittedName>
</protein>
<dbReference type="RefSeq" id="WP_093886511.1">
    <property type="nucleotide sequence ID" value="NZ_FOQY01000005.1"/>
</dbReference>
<dbReference type="Pfam" id="PF25690">
    <property type="entry name" value="Phage_gp49"/>
    <property type="match status" value="1"/>
</dbReference>
<dbReference type="GeneID" id="96297558"/>
<dbReference type="Proteomes" id="UP000199111">
    <property type="component" value="Unassembled WGS sequence"/>
</dbReference>
<feature type="compositionally biased region" description="Low complexity" evidence="1">
    <location>
        <begin position="114"/>
        <end position="130"/>
    </location>
</feature>
<dbReference type="EMBL" id="FOQY01000005">
    <property type="protein sequence ID" value="SFI79891.1"/>
    <property type="molecule type" value="Genomic_DNA"/>
</dbReference>
<keyword evidence="3" id="KW-1185">Reference proteome</keyword>
<name>A0A1I3L5C3_9ACTN</name>
<dbReference type="AlphaFoldDB" id="A0A1I3L5C3"/>
<proteinExistence type="predicted"/>
<gene>
    <name evidence="2" type="ORF">SAMN05216275_10518</name>
</gene>
<organism evidence="2 3">
    <name type="scientific">Streptosporangium canum</name>
    <dbReference type="NCBI Taxonomy" id="324952"/>
    <lineage>
        <taxon>Bacteria</taxon>
        <taxon>Bacillati</taxon>
        <taxon>Actinomycetota</taxon>
        <taxon>Actinomycetes</taxon>
        <taxon>Streptosporangiales</taxon>
        <taxon>Streptosporangiaceae</taxon>
        <taxon>Streptosporangium</taxon>
    </lineage>
</organism>